<sequence>MLALRGSHNTNPVLLQSRPLLELQFNFSTVNNNNIDLSHNCFRLSKTAMAVQQMDRTIGEVEEEYDQYYNGGSAHGDGGGSGGPTVSMSTRDFKHTIRSSLQSIQEEDYYLVRYRDYSSWATQRYHRLAKSDSYFGRKYVEQCFAVHVGREPGELLVITEEQFLFGIDILQRQQLKQVLHLPGGPSAARHGGGKQNAQNYFQNQLDIDYCALNADQYRSLGAVLGDGMRQVLVEGEELKQKAEAEARRRSTGAPDGYVAPAWWDWSPAAVRARVQHQLSYYYQSIGKLAVQLIVVGCFAYVGYSYVRGLLPAAAESHSGRRGDRRGRGGGRARGGYDDDDPPYRRTLFRSLMFGPKEVFDYLLAPADQ</sequence>
<protein>
    <submittedName>
        <fullName evidence="2">Uncharacterized protein</fullName>
    </submittedName>
</protein>
<evidence type="ECO:0000256" key="1">
    <source>
        <dbReference type="SAM" id="MobiDB-lite"/>
    </source>
</evidence>
<feature type="region of interest" description="Disordered" evidence="1">
    <location>
        <begin position="69"/>
        <end position="89"/>
    </location>
</feature>
<organism evidence="2 3">
    <name type="scientific">Strigomonas culicis</name>
    <dbReference type="NCBI Taxonomy" id="28005"/>
    <lineage>
        <taxon>Eukaryota</taxon>
        <taxon>Discoba</taxon>
        <taxon>Euglenozoa</taxon>
        <taxon>Kinetoplastea</taxon>
        <taxon>Metakinetoplastina</taxon>
        <taxon>Trypanosomatida</taxon>
        <taxon>Trypanosomatidae</taxon>
        <taxon>Strigomonadinae</taxon>
        <taxon>Strigomonas</taxon>
    </lineage>
</organism>
<dbReference type="EMBL" id="ATMH01009755">
    <property type="protein sequence ID" value="EPY18824.1"/>
    <property type="molecule type" value="Genomic_DNA"/>
</dbReference>
<feature type="compositionally biased region" description="Gly residues" evidence="1">
    <location>
        <begin position="73"/>
        <end position="83"/>
    </location>
</feature>
<dbReference type="OrthoDB" id="272355at2759"/>
<reference evidence="2 3" key="1">
    <citation type="journal article" date="2013" name="PLoS ONE">
        <title>Predicting the Proteins of Angomonas deanei, Strigomonas culicis and Their Respective Endosymbionts Reveals New Aspects of the Trypanosomatidae Family.</title>
        <authorList>
            <person name="Motta M.C."/>
            <person name="Martins A.C."/>
            <person name="de Souza S.S."/>
            <person name="Catta-Preta C.M."/>
            <person name="Silva R."/>
            <person name="Klein C.C."/>
            <person name="de Almeida L.G."/>
            <person name="de Lima Cunha O."/>
            <person name="Ciapina L.P."/>
            <person name="Brocchi M."/>
            <person name="Colabardini A.C."/>
            <person name="de Araujo Lima B."/>
            <person name="Machado C.R."/>
            <person name="de Almeida Soares C.M."/>
            <person name="Probst C.M."/>
            <person name="de Menezes C.B."/>
            <person name="Thompson C.E."/>
            <person name="Bartholomeu D.C."/>
            <person name="Gradia D.F."/>
            <person name="Pavoni D.P."/>
            <person name="Grisard E.C."/>
            <person name="Fantinatti-Garboggini F."/>
            <person name="Marchini F.K."/>
            <person name="Rodrigues-Luiz G.F."/>
            <person name="Wagner G."/>
            <person name="Goldman G.H."/>
            <person name="Fietto J.L."/>
            <person name="Elias M.C."/>
            <person name="Goldman M.H."/>
            <person name="Sagot M.F."/>
            <person name="Pereira M."/>
            <person name="Stoco P.H."/>
            <person name="de Mendonca-Neto R.P."/>
            <person name="Teixeira S.M."/>
            <person name="Maciel T.E."/>
            <person name="de Oliveira Mendes T.A."/>
            <person name="Urmenyi T.P."/>
            <person name="de Souza W."/>
            <person name="Schenkman S."/>
            <person name="de Vasconcelos A.T."/>
        </authorList>
    </citation>
    <scope>NUCLEOTIDE SEQUENCE [LARGE SCALE GENOMIC DNA]</scope>
</reference>
<evidence type="ECO:0000313" key="2">
    <source>
        <dbReference type="EMBL" id="EPY18824.1"/>
    </source>
</evidence>
<evidence type="ECO:0000313" key="3">
    <source>
        <dbReference type="Proteomes" id="UP000015354"/>
    </source>
</evidence>
<comment type="caution">
    <text evidence="2">The sequence shown here is derived from an EMBL/GenBank/DDBJ whole genome shotgun (WGS) entry which is preliminary data.</text>
</comment>
<gene>
    <name evidence="2" type="ORF">STCU_09755</name>
</gene>
<dbReference type="Proteomes" id="UP000015354">
    <property type="component" value="Unassembled WGS sequence"/>
</dbReference>
<proteinExistence type="predicted"/>
<accession>S9TQ95</accession>
<keyword evidence="3" id="KW-1185">Reference proteome</keyword>
<feature type="region of interest" description="Disordered" evidence="1">
    <location>
        <begin position="316"/>
        <end position="340"/>
    </location>
</feature>
<name>S9TQ95_9TRYP</name>
<dbReference type="AlphaFoldDB" id="S9TQ95"/>